<sequence>MRSTLTPVAVGADSEDGAAVLALARVQENRAVVRMRQGDHLGVGGRQRRLVDDRARRADQQHPGKAAEAGLRDGCSHREVVGRRGHQEAAVAQQRRGIGTAHRHAYVHTVATDRQAPVAGHDHRGQIGRGVEQPAGWSLSCRDRLQAVIQSLYAAAGQAVCGAGPQRARSQVPADSQIGAPGDELGSDAAHRHMLGGHAEIPPHTLLRGLVCNAKLTA</sequence>
<keyword evidence="2" id="KW-1185">Reference proteome</keyword>
<dbReference type="EMBL" id="JBHTAC010000003">
    <property type="protein sequence ID" value="MFC7241822.1"/>
    <property type="molecule type" value="Genomic_DNA"/>
</dbReference>
<name>A0ABW2GSK9_9ACTN</name>
<dbReference type="RefSeq" id="WP_376805258.1">
    <property type="nucleotide sequence ID" value="NZ_JBHTAC010000003.1"/>
</dbReference>
<comment type="caution">
    <text evidence="1">The sequence shown here is derived from an EMBL/GenBank/DDBJ whole genome shotgun (WGS) entry which is preliminary data.</text>
</comment>
<accession>A0ABW2GSK9</accession>
<protein>
    <submittedName>
        <fullName evidence="1">Uncharacterized protein</fullName>
    </submittedName>
</protein>
<proteinExistence type="predicted"/>
<organism evidence="1 2">
    <name type="scientific">Catellatospora aurea</name>
    <dbReference type="NCBI Taxonomy" id="1337874"/>
    <lineage>
        <taxon>Bacteria</taxon>
        <taxon>Bacillati</taxon>
        <taxon>Actinomycetota</taxon>
        <taxon>Actinomycetes</taxon>
        <taxon>Micromonosporales</taxon>
        <taxon>Micromonosporaceae</taxon>
        <taxon>Catellatospora</taxon>
    </lineage>
</organism>
<dbReference type="Proteomes" id="UP001596392">
    <property type="component" value="Unassembled WGS sequence"/>
</dbReference>
<evidence type="ECO:0000313" key="2">
    <source>
        <dbReference type="Proteomes" id="UP001596392"/>
    </source>
</evidence>
<gene>
    <name evidence="1" type="ORF">ACFQO7_04940</name>
</gene>
<evidence type="ECO:0000313" key="1">
    <source>
        <dbReference type="EMBL" id="MFC7241822.1"/>
    </source>
</evidence>
<reference evidence="2" key="1">
    <citation type="journal article" date="2019" name="Int. J. Syst. Evol. Microbiol.">
        <title>The Global Catalogue of Microorganisms (GCM) 10K type strain sequencing project: providing services to taxonomists for standard genome sequencing and annotation.</title>
        <authorList>
            <consortium name="The Broad Institute Genomics Platform"/>
            <consortium name="The Broad Institute Genome Sequencing Center for Infectious Disease"/>
            <person name="Wu L."/>
            <person name="Ma J."/>
        </authorList>
    </citation>
    <scope>NUCLEOTIDE SEQUENCE [LARGE SCALE GENOMIC DNA]</scope>
    <source>
        <strain evidence="2">CGMCC 1.9106</strain>
    </source>
</reference>